<dbReference type="OrthoDB" id="6126005at2759"/>
<name>A0A9Q1F334_SYNKA</name>
<dbReference type="PANTHER" id="PTHR36688:SF1">
    <property type="entry name" value="ENDONUCLEASE_EXONUCLEASE_PHOSPHATASE DOMAIN-CONTAINING PROTEIN"/>
    <property type="match status" value="1"/>
</dbReference>
<accession>A0A9Q1F334</accession>
<evidence type="ECO:0000313" key="3">
    <source>
        <dbReference type="Proteomes" id="UP001152622"/>
    </source>
</evidence>
<gene>
    <name evidence="2" type="ORF">SKAU_G00252180</name>
</gene>
<feature type="domain" description="Reverse transcriptase" evidence="1">
    <location>
        <begin position="166"/>
        <end position="224"/>
    </location>
</feature>
<sequence>MTDCSLPRVWIIGSSLIARLQAHLGAFGLDQNLGLDWQITWACRGGRRWEHLMPLLRSKRADIHDDPDVMVIHLGGNSIGTYGNTRISLMRRMKTDIREIDLLFPKTKLMFSDILPRSNWRGQTATTGYGLERTRRRLNGAMFGFLSDMGIIPKAWRESKVIAILKPGKPAYDPASYRPISLLCTSYKLFERLLLARISPLVEPVLPREQAGFRPGRSCTDQVIALTTNIASNVL</sequence>
<reference evidence="2" key="1">
    <citation type="journal article" date="2023" name="Science">
        <title>Genome structures resolve the early diversification of teleost fishes.</title>
        <authorList>
            <person name="Parey E."/>
            <person name="Louis A."/>
            <person name="Montfort J."/>
            <person name="Bouchez O."/>
            <person name="Roques C."/>
            <person name="Iampietro C."/>
            <person name="Lluch J."/>
            <person name="Castinel A."/>
            <person name="Donnadieu C."/>
            <person name="Desvignes T."/>
            <person name="Floi Bucao C."/>
            <person name="Jouanno E."/>
            <person name="Wen M."/>
            <person name="Mejri S."/>
            <person name="Dirks R."/>
            <person name="Jansen H."/>
            <person name="Henkel C."/>
            <person name="Chen W.J."/>
            <person name="Zahm M."/>
            <person name="Cabau C."/>
            <person name="Klopp C."/>
            <person name="Thompson A.W."/>
            <person name="Robinson-Rechavi M."/>
            <person name="Braasch I."/>
            <person name="Lecointre G."/>
            <person name="Bobe J."/>
            <person name="Postlethwait J.H."/>
            <person name="Berthelot C."/>
            <person name="Roest Crollius H."/>
            <person name="Guiguen Y."/>
        </authorList>
    </citation>
    <scope>NUCLEOTIDE SEQUENCE</scope>
    <source>
        <strain evidence="2">WJC10195</strain>
    </source>
</reference>
<dbReference type="Gene3D" id="3.40.50.1110">
    <property type="entry name" value="SGNH hydrolase"/>
    <property type="match status" value="1"/>
</dbReference>
<dbReference type="PANTHER" id="PTHR36688">
    <property type="entry name" value="ENDO/EXONUCLEASE/PHOSPHATASE DOMAIN-CONTAINING PROTEIN"/>
    <property type="match status" value="1"/>
</dbReference>
<dbReference type="SUPFAM" id="SSF52266">
    <property type="entry name" value="SGNH hydrolase"/>
    <property type="match status" value="1"/>
</dbReference>
<dbReference type="Proteomes" id="UP001152622">
    <property type="component" value="Chromosome 9"/>
</dbReference>
<dbReference type="EMBL" id="JAINUF010000009">
    <property type="protein sequence ID" value="KAJ8350088.1"/>
    <property type="molecule type" value="Genomic_DNA"/>
</dbReference>
<dbReference type="Pfam" id="PF00078">
    <property type="entry name" value="RVT_1"/>
    <property type="match status" value="1"/>
</dbReference>
<dbReference type="AlphaFoldDB" id="A0A9Q1F334"/>
<dbReference type="CDD" id="cd00229">
    <property type="entry name" value="SGNH_hydrolase"/>
    <property type="match status" value="1"/>
</dbReference>
<keyword evidence="3" id="KW-1185">Reference proteome</keyword>
<dbReference type="InterPro" id="IPR052560">
    <property type="entry name" value="RdDP_mobile_element"/>
</dbReference>
<dbReference type="InterPro" id="IPR000477">
    <property type="entry name" value="RT_dom"/>
</dbReference>
<evidence type="ECO:0000313" key="2">
    <source>
        <dbReference type="EMBL" id="KAJ8350088.1"/>
    </source>
</evidence>
<evidence type="ECO:0000259" key="1">
    <source>
        <dbReference type="Pfam" id="PF00078"/>
    </source>
</evidence>
<protein>
    <recommendedName>
        <fullName evidence="1">Reverse transcriptase domain-containing protein</fullName>
    </recommendedName>
</protein>
<proteinExistence type="predicted"/>
<organism evidence="2 3">
    <name type="scientific">Synaphobranchus kaupii</name>
    <name type="common">Kaup's arrowtooth eel</name>
    <dbReference type="NCBI Taxonomy" id="118154"/>
    <lineage>
        <taxon>Eukaryota</taxon>
        <taxon>Metazoa</taxon>
        <taxon>Chordata</taxon>
        <taxon>Craniata</taxon>
        <taxon>Vertebrata</taxon>
        <taxon>Euteleostomi</taxon>
        <taxon>Actinopterygii</taxon>
        <taxon>Neopterygii</taxon>
        <taxon>Teleostei</taxon>
        <taxon>Anguilliformes</taxon>
        <taxon>Synaphobranchidae</taxon>
        <taxon>Synaphobranchus</taxon>
    </lineage>
</organism>
<comment type="caution">
    <text evidence="2">The sequence shown here is derived from an EMBL/GenBank/DDBJ whole genome shotgun (WGS) entry which is preliminary data.</text>
</comment>
<dbReference type="InterPro" id="IPR036514">
    <property type="entry name" value="SGNH_hydro_sf"/>
</dbReference>